<evidence type="ECO:0000259" key="1">
    <source>
        <dbReference type="Pfam" id="PF21812"/>
    </source>
</evidence>
<name>A0ABZ2GG36_9BURK</name>
<feature type="domain" description="DUF6881" evidence="1">
    <location>
        <begin position="2"/>
        <end position="89"/>
    </location>
</feature>
<dbReference type="EMBL" id="CP142523">
    <property type="protein sequence ID" value="WWO44348.1"/>
    <property type="molecule type" value="Genomic_DNA"/>
</dbReference>
<dbReference type="Pfam" id="PF21812">
    <property type="entry name" value="DUF6881"/>
    <property type="match status" value="1"/>
</dbReference>
<dbReference type="RefSeq" id="WP_338678817.1">
    <property type="nucleotide sequence ID" value="NZ_CP142523.1"/>
</dbReference>
<protein>
    <recommendedName>
        <fullName evidence="1">DUF6881 domain-containing protein</fullName>
    </recommendedName>
</protein>
<dbReference type="InterPro" id="IPR049248">
    <property type="entry name" value="DUF6881"/>
</dbReference>
<accession>A0ABZ2GG36</accession>
<keyword evidence="3" id="KW-1185">Reference proteome</keyword>
<organism evidence="2 3">
    <name type="scientific">Janthinobacterium aestuarii</name>
    <dbReference type="NCBI Taxonomy" id="2985511"/>
    <lineage>
        <taxon>Bacteria</taxon>
        <taxon>Pseudomonadati</taxon>
        <taxon>Pseudomonadota</taxon>
        <taxon>Betaproteobacteria</taxon>
        <taxon>Burkholderiales</taxon>
        <taxon>Oxalobacteraceae</taxon>
        <taxon>Janthinobacterium</taxon>
    </lineage>
</organism>
<reference evidence="2 3" key="1">
    <citation type="submission" date="2024-01" db="EMBL/GenBank/DDBJ databases">
        <title>Draft genome sequences of nine bacterial species from freshwater ponds near Washington, DC.</title>
        <authorList>
            <person name="Pavloudi C."/>
            <person name="Oliver L."/>
            <person name="Slattery K."/>
            <person name="Lissner G."/>
            <person name="Saw J.H."/>
        </authorList>
    </citation>
    <scope>NUCLEOTIDE SEQUENCE [LARGE SCALE GENOMIC DNA]</scope>
    <source>
        <strain evidence="3">TB1-E2</strain>
    </source>
</reference>
<dbReference type="Proteomes" id="UP001373909">
    <property type="component" value="Chromosome"/>
</dbReference>
<gene>
    <name evidence="2" type="ORF">OPV09_16640</name>
</gene>
<evidence type="ECO:0000313" key="3">
    <source>
        <dbReference type="Proteomes" id="UP001373909"/>
    </source>
</evidence>
<proteinExistence type="predicted"/>
<evidence type="ECO:0000313" key="2">
    <source>
        <dbReference type="EMBL" id="WWO44348.1"/>
    </source>
</evidence>
<sequence length="94" mass="10554">MRYIDVTWFHENKADPVRLMSELDRNGYETRKLEFFIDGGVGFAHVTAASMAVELGSVPVPPLDEINAHAEFSGVEICQADFEHAWRQALGNQC</sequence>